<sequence length="103" mass="11792">MYCLNNAKKMSETKFFEFASIAKTILSEIKGNKDDTVSKKLTDMEQHLNNQDTKIVNIEKEMKDRCSRTVIILQNMETSVTRAVIMIASTCIFFVATSLYKIV</sequence>
<dbReference type="EMBL" id="MK500298">
    <property type="protein sequence ID" value="QBK84798.1"/>
    <property type="molecule type" value="Genomic_DNA"/>
</dbReference>
<protein>
    <submittedName>
        <fullName evidence="2">Uncharacterized protein</fullName>
    </submittedName>
</protein>
<feature type="transmembrane region" description="Helical" evidence="1">
    <location>
        <begin position="83"/>
        <end position="102"/>
    </location>
</feature>
<proteinExistence type="predicted"/>
<evidence type="ECO:0000256" key="1">
    <source>
        <dbReference type="SAM" id="Phobius"/>
    </source>
</evidence>
<organism evidence="2">
    <name type="scientific">Pithovirus LCDPAC01</name>
    <dbReference type="NCBI Taxonomy" id="2506600"/>
    <lineage>
        <taxon>Viruses</taxon>
        <taxon>Pithoviruses</taxon>
    </lineage>
</organism>
<reference evidence="2" key="1">
    <citation type="journal article" date="2019" name="MBio">
        <title>Virus Genomes from Deep Sea Sediments Expand the Ocean Megavirome and Support Independent Origins of Viral Gigantism.</title>
        <authorList>
            <person name="Backstrom D."/>
            <person name="Yutin N."/>
            <person name="Jorgensen S.L."/>
            <person name="Dharamshi J."/>
            <person name="Homa F."/>
            <person name="Zaremba-Niedwiedzka K."/>
            <person name="Spang A."/>
            <person name="Wolf Y.I."/>
            <person name="Koonin E.V."/>
            <person name="Ettema T.J."/>
        </authorList>
    </citation>
    <scope>NUCLEOTIDE SEQUENCE</scope>
</reference>
<evidence type="ECO:0000313" key="2">
    <source>
        <dbReference type="EMBL" id="QBK84798.1"/>
    </source>
</evidence>
<name>A0A481YND1_9VIRU</name>
<keyword evidence="1" id="KW-0472">Membrane</keyword>
<accession>A0A481YND1</accession>
<keyword evidence="1" id="KW-0812">Transmembrane</keyword>
<keyword evidence="1" id="KW-1133">Transmembrane helix</keyword>
<gene>
    <name evidence="2" type="ORF">LCDPAC01_02790</name>
</gene>